<protein>
    <submittedName>
        <fullName evidence="2">Uncharacterized protein</fullName>
    </submittedName>
</protein>
<evidence type="ECO:0000313" key="3">
    <source>
        <dbReference type="Proteomes" id="UP000292447"/>
    </source>
</evidence>
<accession>A0A4P6XQS2</accession>
<evidence type="ECO:0000313" key="2">
    <source>
        <dbReference type="EMBL" id="QBM88221.1"/>
    </source>
</evidence>
<evidence type="ECO:0000256" key="1">
    <source>
        <dbReference type="SAM" id="SignalP"/>
    </source>
</evidence>
<dbReference type="AlphaFoldDB" id="A0A4P6XQS2"/>
<dbReference type="Proteomes" id="UP000292447">
    <property type="component" value="Chromosome III"/>
</dbReference>
<feature type="signal peptide" evidence="1">
    <location>
        <begin position="1"/>
        <end position="26"/>
    </location>
</feature>
<proteinExistence type="predicted"/>
<gene>
    <name evidence="2" type="ORF">METSCH_C01860</name>
</gene>
<keyword evidence="1" id="KW-0732">Signal</keyword>
<organism evidence="2 3">
    <name type="scientific">Metschnikowia aff. pulcherrima</name>
    <dbReference type="NCBI Taxonomy" id="2163413"/>
    <lineage>
        <taxon>Eukaryota</taxon>
        <taxon>Fungi</taxon>
        <taxon>Dikarya</taxon>
        <taxon>Ascomycota</taxon>
        <taxon>Saccharomycotina</taxon>
        <taxon>Pichiomycetes</taxon>
        <taxon>Metschnikowiaceae</taxon>
        <taxon>Metschnikowia</taxon>
    </lineage>
</organism>
<feature type="chain" id="PRO_5021027855" evidence="1">
    <location>
        <begin position="27"/>
        <end position="57"/>
    </location>
</feature>
<sequence length="57" mass="6395">MMSIISCLLSIKKFILLLLPVPKSHIICLFLQKNITVQGSYSSYISLKSGTRDVSHK</sequence>
<dbReference type="EMBL" id="CP034458">
    <property type="protein sequence ID" value="QBM88221.1"/>
    <property type="molecule type" value="Genomic_DNA"/>
</dbReference>
<keyword evidence="3" id="KW-1185">Reference proteome</keyword>
<reference evidence="3" key="1">
    <citation type="submission" date="2019-03" db="EMBL/GenBank/DDBJ databases">
        <title>Snf2 controls pulcherriminic acid biosynthesis and connects pigmentation and antifungal activity of the yeast Metschnikowia pulcherrima.</title>
        <authorList>
            <person name="Gore-Lloyd D."/>
            <person name="Sumann I."/>
            <person name="Brachmann A.O."/>
            <person name="Schneeberger K."/>
            <person name="Ortiz-Merino R.A."/>
            <person name="Moreno-Beltran M."/>
            <person name="Schlaefli M."/>
            <person name="Kirner P."/>
            <person name="Santos Kron A."/>
            <person name="Wolfe K.H."/>
            <person name="Piel J."/>
            <person name="Ahrens C.H."/>
            <person name="Henk D."/>
            <person name="Freimoser F.M."/>
        </authorList>
    </citation>
    <scope>NUCLEOTIDE SEQUENCE [LARGE SCALE GENOMIC DNA]</scope>
    <source>
        <strain evidence="3">APC 1.2</strain>
    </source>
</reference>
<name>A0A4P6XQS2_9ASCO</name>